<evidence type="ECO:0000313" key="9">
    <source>
        <dbReference type="Proteomes" id="UP000248333"/>
    </source>
</evidence>
<organism evidence="8 9">
    <name type="scientific">Micromonospora arborensis</name>
    <dbReference type="NCBI Taxonomy" id="2116518"/>
    <lineage>
        <taxon>Bacteria</taxon>
        <taxon>Bacillati</taxon>
        <taxon>Actinomycetota</taxon>
        <taxon>Actinomycetes</taxon>
        <taxon>Micromonosporales</taxon>
        <taxon>Micromonosporaceae</taxon>
        <taxon>Micromonospora</taxon>
    </lineage>
</organism>
<dbReference type="PANTHER" id="PTHR43133">
    <property type="entry name" value="RNA POLYMERASE ECF-TYPE SIGMA FACTO"/>
    <property type="match status" value="1"/>
</dbReference>
<evidence type="ECO:0000256" key="1">
    <source>
        <dbReference type="ARBA" id="ARBA00010641"/>
    </source>
</evidence>
<dbReference type="AlphaFoldDB" id="A0A318NHN2"/>
<evidence type="ECO:0000259" key="7">
    <source>
        <dbReference type="Pfam" id="PF08281"/>
    </source>
</evidence>
<comment type="similarity">
    <text evidence="1">Belongs to the sigma-70 factor family. ECF subfamily.</text>
</comment>
<dbReference type="InterPro" id="IPR013249">
    <property type="entry name" value="RNA_pol_sigma70_r4_t2"/>
</dbReference>
<keyword evidence="5" id="KW-0804">Transcription</keyword>
<keyword evidence="2" id="KW-0805">Transcription regulation</keyword>
<dbReference type="Pfam" id="PF04542">
    <property type="entry name" value="Sigma70_r2"/>
    <property type="match status" value="1"/>
</dbReference>
<dbReference type="OrthoDB" id="5518337at2"/>
<dbReference type="Pfam" id="PF08281">
    <property type="entry name" value="Sigma70_r4_2"/>
    <property type="match status" value="1"/>
</dbReference>
<keyword evidence="4" id="KW-0238">DNA-binding</keyword>
<name>A0A318NHN2_9ACTN</name>
<comment type="caution">
    <text evidence="8">The sequence shown here is derived from an EMBL/GenBank/DDBJ whole genome shotgun (WGS) entry which is preliminary data.</text>
</comment>
<keyword evidence="9" id="KW-1185">Reference proteome</keyword>
<dbReference type="EMBL" id="PYBV01000019">
    <property type="protein sequence ID" value="PYC69219.1"/>
    <property type="molecule type" value="Genomic_DNA"/>
</dbReference>
<proteinExistence type="inferred from homology"/>
<dbReference type="CDD" id="cd06171">
    <property type="entry name" value="Sigma70_r4"/>
    <property type="match status" value="1"/>
</dbReference>
<sequence length="196" mass="21659">MTVTERSDAFLVTGAPELFGELFERYGGWLYDFSARRVGRQLAEDLVAETFLVAFSLRDRYDTSVLNARPWLFGILTNLLRKHHRAEVRWLRALEKSGTDPLGGSGQHNFADRANERLDALAATQALAGVLAAMPHDQRNLLLLHVWAGLDYPELASALGLAPGTVRSRLHRAKARLRAALPAHYAPATSAHEGHA</sequence>
<gene>
    <name evidence="8" type="ORF">C7C45_16115</name>
</gene>
<dbReference type="InterPro" id="IPR014284">
    <property type="entry name" value="RNA_pol_sigma-70_dom"/>
</dbReference>
<evidence type="ECO:0000256" key="4">
    <source>
        <dbReference type="ARBA" id="ARBA00023125"/>
    </source>
</evidence>
<dbReference type="SUPFAM" id="SSF88659">
    <property type="entry name" value="Sigma3 and sigma4 domains of RNA polymerase sigma factors"/>
    <property type="match status" value="1"/>
</dbReference>
<dbReference type="SUPFAM" id="SSF88946">
    <property type="entry name" value="Sigma2 domain of RNA polymerase sigma factors"/>
    <property type="match status" value="1"/>
</dbReference>
<evidence type="ECO:0000256" key="2">
    <source>
        <dbReference type="ARBA" id="ARBA00023015"/>
    </source>
</evidence>
<dbReference type="InterPro" id="IPR013324">
    <property type="entry name" value="RNA_pol_sigma_r3/r4-like"/>
</dbReference>
<dbReference type="GO" id="GO:0016987">
    <property type="term" value="F:sigma factor activity"/>
    <property type="evidence" value="ECO:0007669"/>
    <property type="project" value="UniProtKB-KW"/>
</dbReference>
<evidence type="ECO:0000259" key="6">
    <source>
        <dbReference type="Pfam" id="PF04542"/>
    </source>
</evidence>
<evidence type="ECO:0000256" key="5">
    <source>
        <dbReference type="ARBA" id="ARBA00023163"/>
    </source>
</evidence>
<keyword evidence="3" id="KW-0731">Sigma factor</keyword>
<dbReference type="GO" id="GO:0006352">
    <property type="term" value="P:DNA-templated transcription initiation"/>
    <property type="evidence" value="ECO:0007669"/>
    <property type="project" value="InterPro"/>
</dbReference>
<accession>A0A318NHN2</accession>
<dbReference type="Gene3D" id="1.10.1740.10">
    <property type="match status" value="1"/>
</dbReference>
<dbReference type="RefSeq" id="WP_110564481.1">
    <property type="nucleotide sequence ID" value="NZ_PYBV01000019.1"/>
</dbReference>
<reference evidence="8 9" key="1">
    <citation type="submission" date="2018-03" db="EMBL/GenBank/DDBJ databases">
        <title>Bioinformatic expansion and discovery of thiopeptide antibiotics.</title>
        <authorList>
            <person name="Schwalen C.J."/>
            <person name="Hudson G.A."/>
            <person name="Mitchell D.A."/>
        </authorList>
    </citation>
    <scope>NUCLEOTIDE SEQUENCE [LARGE SCALE GENOMIC DNA]</scope>
    <source>
        <strain evidence="8 9">NRRL 8041</strain>
    </source>
</reference>
<feature type="domain" description="RNA polymerase sigma factor 70 region 4 type 2" evidence="7">
    <location>
        <begin position="126"/>
        <end position="177"/>
    </location>
</feature>
<protein>
    <submittedName>
        <fullName evidence="8">RNA polymerase subunit sigma-70</fullName>
    </submittedName>
</protein>
<dbReference type="GO" id="GO:0003677">
    <property type="term" value="F:DNA binding"/>
    <property type="evidence" value="ECO:0007669"/>
    <property type="project" value="UniProtKB-KW"/>
</dbReference>
<dbReference type="InterPro" id="IPR036388">
    <property type="entry name" value="WH-like_DNA-bd_sf"/>
</dbReference>
<dbReference type="PANTHER" id="PTHR43133:SF8">
    <property type="entry name" value="RNA POLYMERASE SIGMA FACTOR HI_1459-RELATED"/>
    <property type="match status" value="1"/>
</dbReference>
<dbReference type="NCBIfam" id="TIGR02937">
    <property type="entry name" value="sigma70-ECF"/>
    <property type="match status" value="1"/>
</dbReference>
<evidence type="ECO:0000256" key="3">
    <source>
        <dbReference type="ARBA" id="ARBA00023082"/>
    </source>
</evidence>
<evidence type="ECO:0000313" key="8">
    <source>
        <dbReference type="EMBL" id="PYC69219.1"/>
    </source>
</evidence>
<dbReference type="InterPro" id="IPR013325">
    <property type="entry name" value="RNA_pol_sigma_r2"/>
</dbReference>
<dbReference type="Gene3D" id="1.10.10.10">
    <property type="entry name" value="Winged helix-like DNA-binding domain superfamily/Winged helix DNA-binding domain"/>
    <property type="match status" value="1"/>
</dbReference>
<dbReference type="InterPro" id="IPR007627">
    <property type="entry name" value="RNA_pol_sigma70_r2"/>
</dbReference>
<dbReference type="Proteomes" id="UP000248333">
    <property type="component" value="Unassembled WGS sequence"/>
</dbReference>
<dbReference type="InterPro" id="IPR039425">
    <property type="entry name" value="RNA_pol_sigma-70-like"/>
</dbReference>
<feature type="domain" description="RNA polymerase sigma-70 region 2" evidence="6">
    <location>
        <begin position="22"/>
        <end position="87"/>
    </location>
</feature>